<accession>A0A812HDN5</accession>
<evidence type="ECO:0000313" key="4">
    <source>
        <dbReference type="EMBL" id="CAE6948642.1"/>
    </source>
</evidence>
<keyword evidence="1" id="KW-0862">Zinc</keyword>
<comment type="caution">
    <text evidence="4">The sequence shown here is derived from an EMBL/GenBank/DDBJ whole genome shotgun (WGS) entry which is preliminary data.</text>
</comment>
<feature type="region of interest" description="Disordered" evidence="2">
    <location>
        <begin position="638"/>
        <end position="668"/>
    </location>
</feature>
<proteinExistence type="predicted"/>
<dbReference type="Pfam" id="PF10551">
    <property type="entry name" value="MULE"/>
    <property type="match status" value="1"/>
</dbReference>
<keyword evidence="1" id="KW-0479">Metal-binding</keyword>
<sequence>MKRPAAHGTPGAATFVASEYTVWKQTYSSKSACYDDLGCGGHAARAVKSSGKVTFLRCRLRSSKPPCHWSAMIRVASDDSVELLQLDDPKFAEHNSKSVLQGKRGWEDFQERKTVSKLLTDCATSRPQRALRSARLLDVGPVKKVQLKQVQKLKENLVKKVYGCRELGQLREAINKRKALPAARDRGYFRYSSVSTDGKKNKVAMVATTRPLQERWVNQPSCVASMDGGFKFNLLGWPLHVLGHVNEAGQFGLCALGLSSNLEQKTVQSMLEGFRDSTARVTRSNTRKKLAMSDAEAAYRKSLREVFGASNLMCYFHVKQACKDYIVKHGHGSAEQRNEIWDLVSDDIDVLRGAQTLADFQSRCAAIKAQWDAGIVSERTAWLDKGKEERNFPEYFARQWGTQVPDWYIGASNAAIAPSTNNAAEACIKNTRLDAGNVVAGIGEIVAFLLSQVEAVSRNNFDAAAARVTPRPVWRRAAAFSTHIGTQLVRKVEQDGQAWYVCSPREDPSDEDVGARKVLSTVSATALVKAFCAQRQGKATTATQLAKFTGSDGCRVFGILNQVAFCTCPAFYHPRRCFHTLEVYLGKVKLPEELDTTPVGMAVRGNKPKAPGRYAVPLRSDAKDLRIAHLEAEVRKLRKQDAKLPPAADPDDITGASCSKPARRIRGKTADQAVARLPDTLGGPLNHVPADLHETCCAAADKGQFPITSPAQRAQFIQGEPWKVCIVPQSLMEALRWGYVHPDAAAPAGLVWEQAASGHLVLSARGGQAGELRSARGDTWSGAYYSPTLLTFKSAWLL</sequence>
<dbReference type="PROSITE" id="PS50966">
    <property type="entry name" value="ZF_SWIM"/>
    <property type="match status" value="1"/>
</dbReference>
<gene>
    <name evidence="4" type="ORF">SNAT2548_LOCUS1489</name>
</gene>
<dbReference type="AlphaFoldDB" id="A0A812HDN5"/>
<dbReference type="Proteomes" id="UP000604046">
    <property type="component" value="Unassembled WGS sequence"/>
</dbReference>
<evidence type="ECO:0000256" key="2">
    <source>
        <dbReference type="SAM" id="MobiDB-lite"/>
    </source>
</evidence>
<reference evidence="4" key="1">
    <citation type="submission" date="2021-02" db="EMBL/GenBank/DDBJ databases">
        <authorList>
            <person name="Dougan E. K."/>
            <person name="Rhodes N."/>
            <person name="Thang M."/>
            <person name="Chan C."/>
        </authorList>
    </citation>
    <scope>NUCLEOTIDE SEQUENCE</scope>
</reference>
<feature type="domain" description="SWIM-type" evidence="3">
    <location>
        <begin position="557"/>
        <end position="588"/>
    </location>
</feature>
<keyword evidence="1" id="KW-0863">Zinc-finger</keyword>
<dbReference type="GO" id="GO:0008270">
    <property type="term" value="F:zinc ion binding"/>
    <property type="evidence" value="ECO:0007669"/>
    <property type="project" value="UniProtKB-KW"/>
</dbReference>
<dbReference type="InterPro" id="IPR007527">
    <property type="entry name" value="Znf_SWIM"/>
</dbReference>
<evidence type="ECO:0000259" key="3">
    <source>
        <dbReference type="PROSITE" id="PS50966"/>
    </source>
</evidence>
<evidence type="ECO:0000256" key="1">
    <source>
        <dbReference type="PROSITE-ProRule" id="PRU00325"/>
    </source>
</evidence>
<keyword evidence="5" id="KW-1185">Reference proteome</keyword>
<dbReference type="OrthoDB" id="414021at2759"/>
<dbReference type="InterPro" id="IPR018289">
    <property type="entry name" value="MULE_transposase_dom"/>
</dbReference>
<organism evidence="4 5">
    <name type="scientific">Symbiodinium natans</name>
    <dbReference type="NCBI Taxonomy" id="878477"/>
    <lineage>
        <taxon>Eukaryota</taxon>
        <taxon>Sar</taxon>
        <taxon>Alveolata</taxon>
        <taxon>Dinophyceae</taxon>
        <taxon>Suessiales</taxon>
        <taxon>Symbiodiniaceae</taxon>
        <taxon>Symbiodinium</taxon>
    </lineage>
</organism>
<dbReference type="EMBL" id="CAJNDS010000082">
    <property type="protein sequence ID" value="CAE6948642.1"/>
    <property type="molecule type" value="Genomic_DNA"/>
</dbReference>
<protein>
    <recommendedName>
        <fullName evidence="3">SWIM-type domain-containing protein</fullName>
    </recommendedName>
</protein>
<name>A0A812HDN5_9DINO</name>
<evidence type="ECO:0000313" key="5">
    <source>
        <dbReference type="Proteomes" id="UP000604046"/>
    </source>
</evidence>